<keyword evidence="3" id="KW-0479">Metal-binding</keyword>
<dbReference type="RefSeq" id="WP_101520775.1">
    <property type="nucleotide sequence ID" value="NZ_PKLZ01000003.1"/>
</dbReference>
<keyword evidence="4" id="KW-0408">Iron</keyword>
<dbReference type="InterPro" id="IPR044203">
    <property type="entry name" value="GlbO/GLB3-like"/>
</dbReference>
<name>A0A2N5Y446_9GAMM</name>
<evidence type="ECO:0000313" key="6">
    <source>
        <dbReference type="EMBL" id="PLW83173.1"/>
    </source>
</evidence>
<accession>A0A2N5Y446</accession>
<evidence type="ECO:0000313" key="7">
    <source>
        <dbReference type="Proteomes" id="UP000234845"/>
    </source>
</evidence>
<evidence type="ECO:0000256" key="5">
    <source>
        <dbReference type="ARBA" id="ARBA00034496"/>
    </source>
</evidence>
<evidence type="ECO:0000256" key="2">
    <source>
        <dbReference type="ARBA" id="ARBA00022617"/>
    </source>
</evidence>
<dbReference type="InterPro" id="IPR001486">
    <property type="entry name" value="Hemoglobin_trunc"/>
</dbReference>
<dbReference type="InterPro" id="IPR012292">
    <property type="entry name" value="Globin/Proto"/>
</dbReference>
<dbReference type="GO" id="GO:0019825">
    <property type="term" value="F:oxygen binding"/>
    <property type="evidence" value="ECO:0007669"/>
    <property type="project" value="InterPro"/>
</dbReference>
<protein>
    <submittedName>
        <fullName evidence="6">Globin</fullName>
    </submittedName>
</protein>
<dbReference type="SUPFAM" id="SSF46458">
    <property type="entry name" value="Globin-like"/>
    <property type="match status" value="1"/>
</dbReference>
<organism evidence="6 7">
    <name type="scientific">Kineobactrum sediminis</name>
    <dbReference type="NCBI Taxonomy" id="1905677"/>
    <lineage>
        <taxon>Bacteria</taxon>
        <taxon>Pseudomonadati</taxon>
        <taxon>Pseudomonadota</taxon>
        <taxon>Gammaproteobacteria</taxon>
        <taxon>Cellvibrionales</taxon>
        <taxon>Halieaceae</taxon>
        <taxon>Kineobactrum</taxon>
    </lineage>
</organism>
<comment type="similarity">
    <text evidence="5">Belongs to the truncated hemoglobin family. Group II subfamily.</text>
</comment>
<evidence type="ECO:0000256" key="1">
    <source>
        <dbReference type="ARBA" id="ARBA00022448"/>
    </source>
</evidence>
<dbReference type="Pfam" id="PF01152">
    <property type="entry name" value="Bac_globin"/>
    <property type="match status" value="1"/>
</dbReference>
<evidence type="ECO:0000256" key="3">
    <source>
        <dbReference type="ARBA" id="ARBA00022723"/>
    </source>
</evidence>
<dbReference type="PANTHER" id="PTHR47366">
    <property type="entry name" value="TWO-ON-TWO HEMOGLOBIN-3"/>
    <property type="match status" value="1"/>
</dbReference>
<dbReference type="EMBL" id="PKLZ01000003">
    <property type="protein sequence ID" value="PLW83173.1"/>
    <property type="molecule type" value="Genomic_DNA"/>
</dbReference>
<comment type="caution">
    <text evidence="6">The sequence shown here is derived from an EMBL/GenBank/DDBJ whole genome shotgun (WGS) entry which is preliminary data.</text>
</comment>
<evidence type="ECO:0000256" key="4">
    <source>
        <dbReference type="ARBA" id="ARBA00023004"/>
    </source>
</evidence>
<dbReference type="PANTHER" id="PTHR47366:SF1">
    <property type="entry name" value="TWO-ON-TWO HEMOGLOBIN-3"/>
    <property type="match status" value="1"/>
</dbReference>
<sequence>MTTPNTPFQILGESGIQRLCEDFYRIMDTRAEVRELRAMHAADLGPVTEKLAEYLTGWMGGPPRYAEKYGSVCLTEAHAPFHIGPEERDQWLWCMEQALAAGDADEELREMLRIPLQRIADAVRNRDQPSATKTNPNVIAAG</sequence>
<dbReference type="CDD" id="cd14773">
    <property type="entry name" value="TrHb2_PhHbO-like_O"/>
    <property type="match status" value="1"/>
</dbReference>
<dbReference type="Gene3D" id="1.10.490.10">
    <property type="entry name" value="Globins"/>
    <property type="match status" value="1"/>
</dbReference>
<keyword evidence="2" id="KW-0349">Heme</keyword>
<keyword evidence="1" id="KW-0813">Transport</keyword>
<dbReference type="InterPro" id="IPR009050">
    <property type="entry name" value="Globin-like_sf"/>
</dbReference>
<dbReference type="GO" id="GO:0046872">
    <property type="term" value="F:metal ion binding"/>
    <property type="evidence" value="ECO:0007669"/>
    <property type="project" value="UniProtKB-KW"/>
</dbReference>
<keyword evidence="7" id="KW-1185">Reference proteome</keyword>
<gene>
    <name evidence="6" type="ORF">CWI75_07090</name>
</gene>
<proteinExistence type="inferred from homology"/>
<dbReference type="OrthoDB" id="9790913at2"/>
<dbReference type="AlphaFoldDB" id="A0A2N5Y446"/>
<dbReference type="GO" id="GO:0020037">
    <property type="term" value="F:heme binding"/>
    <property type="evidence" value="ECO:0007669"/>
    <property type="project" value="InterPro"/>
</dbReference>
<reference evidence="7" key="1">
    <citation type="submission" date="2017-11" db="EMBL/GenBank/DDBJ databases">
        <title>The draft genome sequence of Chromatocurvus sp. F02.</title>
        <authorList>
            <person name="Du Z.-J."/>
            <person name="Chang Y.-Q."/>
        </authorList>
    </citation>
    <scope>NUCLEOTIDE SEQUENCE [LARGE SCALE GENOMIC DNA]</scope>
    <source>
        <strain evidence="7">F02</strain>
    </source>
</reference>
<dbReference type="Proteomes" id="UP000234845">
    <property type="component" value="Unassembled WGS sequence"/>
</dbReference>
<dbReference type="GO" id="GO:0005344">
    <property type="term" value="F:oxygen carrier activity"/>
    <property type="evidence" value="ECO:0007669"/>
    <property type="project" value="InterPro"/>
</dbReference>